<dbReference type="PRINTS" id="PR01650">
    <property type="entry name" value="SECETRNLCASE"/>
</dbReference>
<keyword evidence="4 9" id="KW-0812">Transmembrane</keyword>
<evidence type="ECO:0000256" key="2">
    <source>
        <dbReference type="ARBA" id="ARBA00022448"/>
    </source>
</evidence>
<dbReference type="PANTHER" id="PTHR33910">
    <property type="entry name" value="PROTEIN TRANSLOCASE SUBUNIT SECE"/>
    <property type="match status" value="1"/>
</dbReference>
<sequence length="124" mass="13998">MQKNKTNKEKYILEITKWISAGILLISSIIGNYLYCQYNIYMRSVVLLLVISVASCIILTTTSGKLIIKFGKEAHIELKKVVWPTYKDGLNTTLIIIGVTIIMSLLLWGLDTVLVYIISFGLKL</sequence>
<keyword evidence="3 9" id="KW-1003">Cell membrane</keyword>
<evidence type="ECO:0000256" key="9">
    <source>
        <dbReference type="HAMAP-Rule" id="MF_00422"/>
    </source>
</evidence>
<dbReference type="NCBIfam" id="NF004372">
    <property type="entry name" value="PRK05740.1-2"/>
    <property type="match status" value="1"/>
</dbReference>
<evidence type="ECO:0000256" key="4">
    <source>
        <dbReference type="ARBA" id="ARBA00022692"/>
    </source>
</evidence>
<dbReference type="Proteomes" id="UP001056834">
    <property type="component" value="Chromosome"/>
</dbReference>
<evidence type="ECO:0000256" key="7">
    <source>
        <dbReference type="ARBA" id="ARBA00023010"/>
    </source>
</evidence>
<dbReference type="InterPro" id="IPR005807">
    <property type="entry name" value="SecE_bac"/>
</dbReference>
<dbReference type="Pfam" id="PF00584">
    <property type="entry name" value="SecE"/>
    <property type="match status" value="1"/>
</dbReference>
<comment type="similarity">
    <text evidence="9">Belongs to the SecE/SEC61-gamma family.</text>
</comment>
<keyword evidence="7 9" id="KW-0811">Translocation</keyword>
<feature type="transmembrane region" description="Helical" evidence="9">
    <location>
        <begin position="89"/>
        <end position="118"/>
    </location>
</feature>
<dbReference type="PANTHER" id="PTHR33910:SF1">
    <property type="entry name" value="PROTEIN TRANSLOCASE SUBUNIT SECE"/>
    <property type="match status" value="1"/>
</dbReference>
<comment type="function">
    <text evidence="9">Essential subunit of the Sec protein translocation channel SecYEG. Clamps together the 2 halves of SecY. May contact the channel plug during translocation.</text>
</comment>
<evidence type="ECO:0000256" key="8">
    <source>
        <dbReference type="ARBA" id="ARBA00023136"/>
    </source>
</evidence>
<proteinExistence type="inferred from homology"/>
<dbReference type="EMBL" id="CP097762">
    <property type="protein sequence ID" value="URJ25038.1"/>
    <property type="molecule type" value="Genomic_DNA"/>
</dbReference>
<gene>
    <name evidence="9 10" type="primary">secE</name>
    <name evidence="10" type="ORF">M9405_02750</name>
</gene>
<evidence type="ECO:0000256" key="6">
    <source>
        <dbReference type="ARBA" id="ARBA00022989"/>
    </source>
</evidence>
<evidence type="ECO:0000313" key="11">
    <source>
        <dbReference type="Proteomes" id="UP001056834"/>
    </source>
</evidence>
<organism evidence="10 11">
    <name type="scientific">Candidatus Blochmannia ocreatus</name>
    <name type="common">nom. nud.</name>
    <dbReference type="NCBI Taxonomy" id="251538"/>
    <lineage>
        <taxon>Bacteria</taxon>
        <taxon>Pseudomonadati</taxon>
        <taxon>Pseudomonadota</taxon>
        <taxon>Gammaproteobacteria</taxon>
        <taxon>Enterobacterales</taxon>
        <taxon>Enterobacteriaceae</taxon>
        <taxon>ant endosymbionts</taxon>
        <taxon>Candidatus Blochmanniella</taxon>
    </lineage>
</organism>
<evidence type="ECO:0000256" key="1">
    <source>
        <dbReference type="ARBA" id="ARBA00004370"/>
    </source>
</evidence>
<protein>
    <recommendedName>
        <fullName evidence="9">Protein translocase subunit SecE</fullName>
    </recommendedName>
</protein>
<dbReference type="InterPro" id="IPR001901">
    <property type="entry name" value="Translocase_SecE/Sec61-g"/>
</dbReference>
<dbReference type="NCBIfam" id="TIGR00964">
    <property type="entry name" value="secE_bact"/>
    <property type="match status" value="1"/>
</dbReference>
<dbReference type="RefSeq" id="WP_250223169.1">
    <property type="nucleotide sequence ID" value="NZ_CP097762.1"/>
</dbReference>
<evidence type="ECO:0000256" key="5">
    <source>
        <dbReference type="ARBA" id="ARBA00022927"/>
    </source>
</evidence>
<evidence type="ECO:0000256" key="3">
    <source>
        <dbReference type="ARBA" id="ARBA00022475"/>
    </source>
</evidence>
<dbReference type="HAMAP" id="MF_00422">
    <property type="entry name" value="SecE"/>
    <property type="match status" value="1"/>
</dbReference>
<evidence type="ECO:0000313" key="10">
    <source>
        <dbReference type="EMBL" id="URJ25038.1"/>
    </source>
</evidence>
<keyword evidence="2 9" id="KW-0813">Transport</keyword>
<keyword evidence="5 9" id="KW-0653">Protein transport</keyword>
<feature type="transmembrane region" description="Helical" evidence="9">
    <location>
        <begin position="12"/>
        <end position="35"/>
    </location>
</feature>
<dbReference type="Gene3D" id="1.20.5.1030">
    <property type="entry name" value="Preprotein translocase secy subunit"/>
    <property type="match status" value="1"/>
</dbReference>
<comment type="subunit">
    <text evidence="9">Component of the Sec protein translocase complex. Heterotrimer consisting of SecY, SecE and SecG subunits. The heterotrimers can form oligomers, although 1 heterotrimer is thought to be able to translocate proteins. Interacts with the ribosome. Interacts with SecDF, and other proteins may be involved. Interacts with SecA.</text>
</comment>
<keyword evidence="8 9" id="KW-0472">Membrane</keyword>
<keyword evidence="11" id="KW-1185">Reference proteome</keyword>
<keyword evidence="6 9" id="KW-1133">Transmembrane helix</keyword>
<comment type="subcellular location">
    <subcellularLocation>
        <location evidence="1">Membrane</location>
    </subcellularLocation>
</comment>
<comment type="caution">
    <text evidence="9">Lacks conserved residue(s) required for the propagation of feature annotation.</text>
</comment>
<dbReference type="InterPro" id="IPR038379">
    <property type="entry name" value="SecE_sf"/>
</dbReference>
<reference evidence="10" key="1">
    <citation type="submission" date="2022-05" db="EMBL/GenBank/DDBJ databases">
        <title>Impact of host demography and evolutionary history on endosymbiont molecular evolution: a test in carpenter ants (Genus Camponotus) and their Blochmannia endosymbionts.</title>
        <authorList>
            <person name="Manthey J.D."/>
            <person name="Giron J.C."/>
            <person name="Hruska J.P."/>
        </authorList>
    </citation>
    <scope>NUCLEOTIDE SEQUENCE</scope>
    <source>
        <strain evidence="10">C-006</strain>
    </source>
</reference>
<accession>A0ABY4SXP6</accession>
<name>A0ABY4SXP6_9ENTR</name>
<feature type="transmembrane region" description="Helical" evidence="9">
    <location>
        <begin position="41"/>
        <end position="68"/>
    </location>
</feature>